<evidence type="ECO:0000256" key="3">
    <source>
        <dbReference type="ARBA" id="ARBA00012916"/>
    </source>
</evidence>
<evidence type="ECO:0000256" key="8">
    <source>
        <dbReference type="ARBA" id="ARBA00022737"/>
    </source>
</evidence>
<feature type="initiator methionine" description="Removed" evidence="10">
    <location>
        <position position="1"/>
    </location>
</feature>
<dbReference type="AlphaFoldDB" id="A0A9D1M168"/>
<keyword evidence="8" id="KW-0677">Repeat</keyword>
<feature type="domain" description="SIS" evidence="12">
    <location>
        <begin position="463"/>
        <end position="602"/>
    </location>
</feature>
<name>A0A9D1M168_9FIRM</name>
<keyword evidence="5 10" id="KW-0963">Cytoplasm</keyword>
<dbReference type="Pfam" id="PF13522">
    <property type="entry name" value="GATase_6"/>
    <property type="match status" value="1"/>
</dbReference>
<proteinExistence type="inferred from homology"/>
<dbReference type="GO" id="GO:0006047">
    <property type="term" value="P:UDP-N-acetylglucosamine metabolic process"/>
    <property type="evidence" value="ECO:0007669"/>
    <property type="project" value="TreeGrafter"/>
</dbReference>
<feature type="active site" description="For Fru-6P isomerization activity" evidence="10">
    <location>
        <position position="607"/>
    </location>
</feature>
<evidence type="ECO:0000259" key="11">
    <source>
        <dbReference type="PROSITE" id="PS51278"/>
    </source>
</evidence>
<comment type="caution">
    <text evidence="13">The sequence shown here is derived from an EMBL/GenBank/DDBJ whole genome shotgun (WGS) entry which is preliminary data.</text>
</comment>
<gene>
    <name evidence="10 13" type="primary">glmS</name>
    <name evidence="13" type="ORF">IAB70_03615</name>
</gene>
<reference evidence="13" key="2">
    <citation type="journal article" date="2021" name="PeerJ">
        <title>Extensive microbial diversity within the chicken gut microbiome revealed by metagenomics and culture.</title>
        <authorList>
            <person name="Gilroy R."/>
            <person name="Ravi A."/>
            <person name="Getino M."/>
            <person name="Pursley I."/>
            <person name="Horton D.L."/>
            <person name="Alikhan N.F."/>
            <person name="Baker D."/>
            <person name="Gharbi K."/>
            <person name="Hall N."/>
            <person name="Watson M."/>
            <person name="Adriaenssens E.M."/>
            <person name="Foster-Nyarko E."/>
            <person name="Jarju S."/>
            <person name="Secka A."/>
            <person name="Antonio M."/>
            <person name="Oren A."/>
            <person name="Chaudhuri R.R."/>
            <person name="La Ragione R."/>
            <person name="Hildebrand F."/>
            <person name="Pallen M.J."/>
        </authorList>
    </citation>
    <scope>NUCLEOTIDE SEQUENCE</scope>
    <source>
        <strain evidence="13">CHK195-15760</strain>
    </source>
</reference>
<dbReference type="InterPro" id="IPR047084">
    <property type="entry name" value="GFAT_N"/>
</dbReference>
<dbReference type="InterPro" id="IPR035466">
    <property type="entry name" value="GlmS/AgaS_SIS"/>
</dbReference>
<dbReference type="InterPro" id="IPR017932">
    <property type="entry name" value="GATase_2_dom"/>
</dbReference>
<organism evidence="13 14">
    <name type="scientific">Candidatus Merdicola faecigallinarum</name>
    <dbReference type="NCBI Taxonomy" id="2840862"/>
    <lineage>
        <taxon>Bacteria</taxon>
        <taxon>Bacillati</taxon>
        <taxon>Bacillota</taxon>
        <taxon>Clostridia</taxon>
        <taxon>Candidatus Merdicola</taxon>
    </lineage>
</organism>
<evidence type="ECO:0000256" key="10">
    <source>
        <dbReference type="HAMAP-Rule" id="MF_00164"/>
    </source>
</evidence>
<evidence type="ECO:0000256" key="1">
    <source>
        <dbReference type="ARBA" id="ARBA00001031"/>
    </source>
</evidence>
<evidence type="ECO:0000256" key="6">
    <source>
        <dbReference type="ARBA" id="ARBA00022576"/>
    </source>
</evidence>
<evidence type="ECO:0000256" key="4">
    <source>
        <dbReference type="ARBA" id="ARBA00016090"/>
    </source>
</evidence>
<dbReference type="GO" id="GO:0005829">
    <property type="term" value="C:cytosol"/>
    <property type="evidence" value="ECO:0007669"/>
    <property type="project" value="TreeGrafter"/>
</dbReference>
<dbReference type="PANTHER" id="PTHR10937:SF0">
    <property type="entry name" value="GLUTAMINE--FRUCTOSE-6-PHOSPHATE TRANSAMINASE (ISOMERIZING)"/>
    <property type="match status" value="1"/>
</dbReference>
<dbReference type="GO" id="GO:0097367">
    <property type="term" value="F:carbohydrate derivative binding"/>
    <property type="evidence" value="ECO:0007669"/>
    <property type="project" value="InterPro"/>
</dbReference>
<dbReference type="PROSITE" id="PS51464">
    <property type="entry name" value="SIS"/>
    <property type="match status" value="2"/>
</dbReference>
<dbReference type="InterPro" id="IPR005855">
    <property type="entry name" value="GFAT"/>
</dbReference>
<dbReference type="SUPFAM" id="SSF56235">
    <property type="entry name" value="N-terminal nucleophile aminohydrolases (Ntn hydrolases)"/>
    <property type="match status" value="1"/>
</dbReference>
<dbReference type="InterPro" id="IPR035490">
    <property type="entry name" value="GlmS/FrlB_SIS"/>
</dbReference>
<keyword evidence="7 10" id="KW-0808">Transferase</keyword>
<dbReference type="FunFam" id="3.60.20.10:FF:000006">
    <property type="entry name" value="Glutamine--fructose-6-phosphate aminotransferase [isomerizing]"/>
    <property type="match status" value="1"/>
</dbReference>
<comment type="subcellular location">
    <subcellularLocation>
        <location evidence="2 10">Cytoplasm</location>
    </subcellularLocation>
</comment>
<evidence type="ECO:0000256" key="5">
    <source>
        <dbReference type="ARBA" id="ARBA00022490"/>
    </source>
</evidence>
<dbReference type="Gene3D" id="3.40.50.10490">
    <property type="entry name" value="Glucose-6-phosphate isomerase like protein, domain 1"/>
    <property type="match status" value="2"/>
</dbReference>
<evidence type="ECO:0000256" key="7">
    <source>
        <dbReference type="ARBA" id="ARBA00022679"/>
    </source>
</evidence>
<dbReference type="GO" id="GO:0004360">
    <property type="term" value="F:glutamine-fructose-6-phosphate transaminase (isomerizing) activity"/>
    <property type="evidence" value="ECO:0007669"/>
    <property type="project" value="UniProtKB-UniRule"/>
</dbReference>
<dbReference type="CDD" id="cd05008">
    <property type="entry name" value="SIS_GlmS_GlmD_1"/>
    <property type="match status" value="1"/>
</dbReference>
<evidence type="ECO:0000259" key="12">
    <source>
        <dbReference type="PROSITE" id="PS51464"/>
    </source>
</evidence>
<comment type="subunit">
    <text evidence="10">Homodimer.</text>
</comment>
<keyword evidence="6 10" id="KW-0032">Aminotransferase</keyword>
<dbReference type="GO" id="GO:0005975">
    <property type="term" value="P:carbohydrate metabolic process"/>
    <property type="evidence" value="ECO:0007669"/>
    <property type="project" value="UniProtKB-UniRule"/>
</dbReference>
<dbReference type="EC" id="2.6.1.16" evidence="3 10"/>
<dbReference type="NCBIfam" id="TIGR01135">
    <property type="entry name" value="glmS"/>
    <property type="match status" value="1"/>
</dbReference>
<feature type="domain" description="SIS" evidence="12">
    <location>
        <begin position="290"/>
        <end position="430"/>
    </location>
</feature>
<dbReference type="InterPro" id="IPR001347">
    <property type="entry name" value="SIS_dom"/>
</dbReference>
<evidence type="ECO:0000256" key="9">
    <source>
        <dbReference type="ARBA" id="ARBA00022962"/>
    </source>
</evidence>
<dbReference type="GO" id="GO:0006002">
    <property type="term" value="P:fructose 6-phosphate metabolic process"/>
    <property type="evidence" value="ECO:0007669"/>
    <property type="project" value="TreeGrafter"/>
</dbReference>
<dbReference type="Gene3D" id="3.60.20.10">
    <property type="entry name" value="Glutamine Phosphoribosylpyrophosphate, subunit 1, domain 1"/>
    <property type="match status" value="1"/>
</dbReference>
<dbReference type="FunFam" id="3.40.50.10490:FF:000001">
    <property type="entry name" value="Glutamine--fructose-6-phosphate aminotransferase [isomerizing]"/>
    <property type="match status" value="1"/>
</dbReference>
<sequence>MCGIVGYIGKQKASPILINGLLRLEYRGYDSAGIATIEQNGITIMKDKGRVANLYELDGINNLTGTVGIAHTRWATHGKPSKENSHPHMDNSNSFAVVHNGIIENYHELRSFLESKGYSFYSDTDTETIPNLIHYYYEKDLEASDNKFLAAVKKACDDLKGSFAIEVLCKDDPEHMVVVRQDSPLVIGKGMGENYISSDIPAILSFTKDFYLLNDREFAYLSKDKIQFYNNDLKLIVKEVKSIEWNAASAEKDGYDDFMLKEIYEQPVAIRETIGAKLNEKKIVFDDFSLSKEYLKTIQKIYIIACGTAMHAGLGTRNTFEQLCNIPVEVEVASEFRYKNPLVSEKTLCIFISQSGETADTIAALKLAKSKGARTIAISNVIGSSITREADYCIYTHAGPEIAVASTKAYTSQLTLLNILAIYFAELLETSEENILTELKQELLNLPKKVELALKDVASIKSFADMVYKESDMFFLGRGIDYAVALEASLKLKEISYIHSDAYAAGELKHGPIALIENGVTVISIMTNPDLVEKTISNVQEVITRGAKTLIVTNQPIEDKRFDQVIHIPETSTLLSPILSIIPLQLFSYYISKEKGLDVDKPRNLAKSVTVE</sequence>
<evidence type="ECO:0000313" key="13">
    <source>
        <dbReference type="EMBL" id="HIU51693.1"/>
    </source>
</evidence>
<reference evidence="13" key="1">
    <citation type="submission" date="2020-10" db="EMBL/GenBank/DDBJ databases">
        <authorList>
            <person name="Gilroy R."/>
        </authorList>
    </citation>
    <scope>NUCLEOTIDE SEQUENCE</scope>
    <source>
        <strain evidence="13">CHK195-15760</strain>
    </source>
</reference>
<dbReference type="PANTHER" id="PTHR10937">
    <property type="entry name" value="GLUCOSAMINE--FRUCTOSE-6-PHOSPHATE AMINOTRANSFERASE, ISOMERIZING"/>
    <property type="match status" value="1"/>
</dbReference>
<comment type="function">
    <text evidence="10">Catalyzes the first step in hexosamine metabolism, converting fructose-6P into glucosamine-6P using glutamine as a nitrogen source.</text>
</comment>
<dbReference type="FunFam" id="3.40.50.10490:FF:000002">
    <property type="entry name" value="Glutamine--fructose-6-phosphate aminotransferase [isomerizing]"/>
    <property type="match status" value="1"/>
</dbReference>
<dbReference type="CDD" id="cd00714">
    <property type="entry name" value="GFAT"/>
    <property type="match status" value="1"/>
</dbReference>
<evidence type="ECO:0000313" key="14">
    <source>
        <dbReference type="Proteomes" id="UP000824093"/>
    </source>
</evidence>
<feature type="domain" description="Glutamine amidotransferase type-2" evidence="11">
    <location>
        <begin position="2"/>
        <end position="224"/>
    </location>
</feature>
<comment type="catalytic activity">
    <reaction evidence="1 10">
        <text>D-fructose 6-phosphate + L-glutamine = D-glucosamine 6-phosphate + L-glutamate</text>
        <dbReference type="Rhea" id="RHEA:13237"/>
        <dbReference type="ChEBI" id="CHEBI:29985"/>
        <dbReference type="ChEBI" id="CHEBI:58359"/>
        <dbReference type="ChEBI" id="CHEBI:58725"/>
        <dbReference type="ChEBI" id="CHEBI:61527"/>
        <dbReference type="EC" id="2.6.1.16"/>
    </reaction>
</comment>
<feature type="active site" description="Nucleophile; for GATase activity" evidence="10">
    <location>
        <position position="2"/>
    </location>
</feature>
<dbReference type="NCBIfam" id="NF001484">
    <property type="entry name" value="PRK00331.1"/>
    <property type="match status" value="1"/>
</dbReference>
<keyword evidence="9" id="KW-0315">Glutamine amidotransferase</keyword>
<evidence type="ECO:0000256" key="2">
    <source>
        <dbReference type="ARBA" id="ARBA00004496"/>
    </source>
</evidence>
<dbReference type="SUPFAM" id="SSF53697">
    <property type="entry name" value="SIS domain"/>
    <property type="match status" value="1"/>
</dbReference>
<dbReference type="CDD" id="cd05009">
    <property type="entry name" value="SIS_GlmS_GlmD_2"/>
    <property type="match status" value="1"/>
</dbReference>
<dbReference type="Proteomes" id="UP000824093">
    <property type="component" value="Unassembled WGS sequence"/>
</dbReference>
<dbReference type="HAMAP" id="MF_00164">
    <property type="entry name" value="GlmS"/>
    <property type="match status" value="1"/>
</dbReference>
<dbReference type="GO" id="GO:0046349">
    <property type="term" value="P:amino sugar biosynthetic process"/>
    <property type="evidence" value="ECO:0007669"/>
    <property type="project" value="UniProtKB-ARBA"/>
</dbReference>
<accession>A0A9D1M168</accession>
<dbReference type="EMBL" id="DVNH01000024">
    <property type="protein sequence ID" value="HIU51693.1"/>
    <property type="molecule type" value="Genomic_DNA"/>
</dbReference>
<dbReference type="PROSITE" id="PS51278">
    <property type="entry name" value="GATASE_TYPE_2"/>
    <property type="match status" value="1"/>
</dbReference>
<dbReference type="GO" id="GO:0006487">
    <property type="term" value="P:protein N-linked glycosylation"/>
    <property type="evidence" value="ECO:0007669"/>
    <property type="project" value="TreeGrafter"/>
</dbReference>
<protein>
    <recommendedName>
        <fullName evidence="4 10">Glutamine--fructose-6-phosphate aminotransferase [isomerizing]</fullName>
        <ecNumber evidence="3 10">2.6.1.16</ecNumber>
    </recommendedName>
    <alternativeName>
        <fullName evidence="10">D-fructose-6-phosphate amidotransferase</fullName>
    </alternativeName>
    <alternativeName>
        <fullName evidence="10">GFAT</fullName>
    </alternativeName>
    <alternativeName>
        <fullName evidence="10">Glucosamine-6-phosphate synthase</fullName>
    </alternativeName>
    <alternativeName>
        <fullName evidence="10">Hexosephosphate aminotransferase</fullName>
    </alternativeName>
    <alternativeName>
        <fullName evidence="10">L-glutamine--D-fructose-6-phosphate amidotransferase</fullName>
    </alternativeName>
</protein>
<dbReference type="InterPro" id="IPR029055">
    <property type="entry name" value="Ntn_hydrolases_N"/>
</dbReference>
<dbReference type="Pfam" id="PF01380">
    <property type="entry name" value="SIS"/>
    <property type="match status" value="2"/>
</dbReference>
<dbReference type="InterPro" id="IPR046348">
    <property type="entry name" value="SIS_dom_sf"/>
</dbReference>